<sequence length="45" mass="5229">MITIKTMKDIPSIQEIPNLHNSKSLICLPHVRLSAIEPRRQKLHK</sequence>
<dbReference type="EMBL" id="JBHFNQ010000139">
    <property type="protein sequence ID" value="MFB2878798.1"/>
    <property type="molecule type" value="Genomic_DNA"/>
</dbReference>
<evidence type="ECO:0000313" key="1">
    <source>
        <dbReference type="EMBL" id="MFB2878798.1"/>
    </source>
</evidence>
<dbReference type="Proteomes" id="UP001576774">
    <property type="component" value="Unassembled WGS sequence"/>
</dbReference>
<protein>
    <submittedName>
        <fullName evidence="1">Uncharacterized protein</fullName>
    </submittedName>
</protein>
<comment type="caution">
    <text evidence="1">The sequence shown here is derived from an EMBL/GenBank/DDBJ whole genome shotgun (WGS) entry which is preliminary data.</text>
</comment>
<gene>
    <name evidence="1" type="ORF">ACE1CC_18255</name>
</gene>
<reference evidence="1 2" key="1">
    <citation type="submission" date="2024-09" db="EMBL/GenBank/DDBJ databases">
        <title>Floridaenema gen nov. (Aerosakkonemataceae, Aerosakkonematales ord. nov., Cyanobacteria) from benthic tropical and subtropical fresh waters, with the description of four new species.</title>
        <authorList>
            <person name="Moretto J.A."/>
            <person name="Berthold D.E."/>
            <person name="Lefler F.W."/>
            <person name="Huang I.-S."/>
            <person name="Laughinghouse H. IV."/>
        </authorList>
    </citation>
    <scope>NUCLEOTIDE SEQUENCE [LARGE SCALE GENOMIC DNA]</scope>
    <source>
        <strain evidence="1 2">BLCC-F46</strain>
    </source>
</reference>
<accession>A0ABV4X7N6</accession>
<keyword evidence="2" id="KW-1185">Reference proteome</keyword>
<proteinExistence type="predicted"/>
<dbReference type="RefSeq" id="WP_413271859.1">
    <property type="nucleotide sequence ID" value="NZ_JBHFNQ010000139.1"/>
</dbReference>
<name>A0ABV4X7N6_9CYAN</name>
<evidence type="ECO:0000313" key="2">
    <source>
        <dbReference type="Proteomes" id="UP001576774"/>
    </source>
</evidence>
<organism evidence="1 2">
    <name type="scientific">Floridaenema aerugineum BLCC-F46</name>
    <dbReference type="NCBI Taxonomy" id="3153654"/>
    <lineage>
        <taxon>Bacteria</taxon>
        <taxon>Bacillati</taxon>
        <taxon>Cyanobacteriota</taxon>
        <taxon>Cyanophyceae</taxon>
        <taxon>Oscillatoriophycideae</taxon>
        <taxon>Aerosakkonematales</taxon>
        <taxon>Aerosakkonemataceae</taxon>
        <taxon>Floridanema</taxon>
        <taxon>Floridanema aerugineum</taxon>
    </lineage>
</organism>